<dbReference type="RefSeq" id="WP_207674735.1">
    <property type="nucleotide sequence ID" value="NZ_JAFREM010000027.1"/>
</dbReference>
<keyword evidence="5" id="KW-1185">Reference proteome</keyword>
<sequence>MINWQHLFRSHILERGASYHFEDLVEDMIVKDGKIAAVVCGSEDYQVIIELRSNQVISMHCDCPYAESGNHCKHMAAVMFAYEDEHKVKKPTIEQKIEHSNVRELVVSADEITIRLFLLEILQNDAKLAQRFAQQLSPKVSEEDINSYMYRISDIVETYSDFDDFIDYYQADKFANELWELLNEDIQPMIGNKQYLPAFQIICCIADTIGNVDIDDSSGGVGTVVYQCVEMWEELLRLAPLAEKREMYPILVARLEQNNDFFQDQIEEIIKKSFSEAEFLEQSLALAKRKCQEAEAAGSFYSEYRLNNWVYFQLDLMERLGKPVSEIDQLYKKYWKLSGVRKQKVKQLLTQKNYSQAVQVLKESLEIDREYPGLVREHSMKLKEIYEQLDQKENYLNQLWQLLLHDDKGNVIIYRELRDMYSEVEWPDIYENIFAELADFQHVDQLYLQEKRYDLLIKFIMKSHGLHVTQRYLKQLKDLYPNELLTKFETEIKKMTAGASSRKNYYTIAQILQKMPSIPGGTLRMQLLIEDLKQAYPRRSAMIDEFDKVLKQK</sequence>
<feature type="domain" description="SWIM-type" evidence="3">
    <location>
        <begin position="45"/>
        <end position="83"/>
    </location>
</feature>
<keyword evidence="1" id="KW-0863">Zinc-finger</keyword>
<dbReference type="InterPro" id="IPR007527">
    <property type="entry name" value="Znf_SWIM"/>
</dbReference>
<evidence type="ECO:0000259" key="3">
    <source>
        <dbReference type="PROSITE" id="PS50966"/>
    </source>
</evidence>
<proteinExistence type="predicted"/>
<name>A0ABS3LDN2_9ENTE</name>
<evidence type="ECO:0000313" key="4">
    <source>
        <dbReference type="EMBL" id="MBO1307738.1"/>
    </source>
</evidence>
<evidence type="ECO:0000256" key="1">
    <source>
        <dbReference type="PROSITE-ProRule" id="PRU00325"/>
    </source>
</evidence>
<comment type="caution">
    <text evidence="4">The sequence shown here is derived from an EMBL/GenBank/DDBJ whole genome shotgun (WGS) entry which is preliminary data.</text>
</comment>
<dbReference type="PROSITE" id="PS50966">
    <property type="entry name" value="ZF_SWIM"/>
    <property type="match status" value="1"/>
</dbReference>
<keyword evidence="1" id="KW-0862">Zinc</keyword>
<evidence type="ECO:0000256" key="2">
    <source>
        <dbReference type="SAM" id="Coils"/>
    </source>
</evidence>
<reference evidence="4 5" key="1">
    <citation type="submission" date="2021-03" db="EMBL/GenBank/DDBJ databases">
        <title>Enterococcal diversity collection.</title>
        <authorList>
            <person name="Gilmore M.S."/>
            <person name="Schwartzman J."/>
            <person name="Van Tyne D."/>
            <person name="Martin M."/>
            <person name="Earl A.M."/>
            <person name="Manson A.L."/>
            <person name="Straub T."/>
            <person name="Salamzade R."/>
            <person name="Saavedra J."/>
            <person name="Lebreton F."/>
            <person name="Prichula J."/>
            <person name="Schaufler K."/>
            <person name="Gaca A."/>
            <person name="Sgardioli B."/>
            <person name="Wagenaar J."/>
            <person name="Strong T."/>
        </authorList>
    </citation>
    <scope>NUCLEOTIDE SEQUENCE [LARGE SCALE GENOMIC DNA]</scope>
    <source>
        <strain evidence="4 5">669A</strain>
    </source>
</reference>
<accession>A0ABS3LDN2</accession>
<gene>
    <name evidence="4" type="ORF">JZO70_16305</name>
</gene>
<keyword evidence="2" id="KW-0175">Coiled coil</keyword>
<dbReference type="EMBL" id="JAFREM010000027">
    <property type="protein sequence ID" value="MBO1307738.1"/>
    <property type="molecule type" value="Genomic_DNA"/>
</dbReference>
<keyword evidence="1" id="KW-0479">Metal-binding</keyword>
<protein>
    <recommendedName>
        <fullName evidence="3">SWIM-type domain-containing protein</fullName>
    </recommendedName>
</protein>
<evidence type="ECO:0000313" key="5">
    <source>
        <dbReference type="Proteomes" id="UP000664601"/>
    </source>
</evidence>
<feature type="coiled-coil region" evidence="2">
    <location>
        <begin position="252"/>
        <end position="297"/>
    </location>
</feature>
<dbReference type="Proteomes" id="UP000664601">
    <property type="component" value="Unassembled WGS sequence"/>
</dbReference>
<organism evidence="4 5">
    <name type="scientific">Candidatus Enterococcus moelleringii</name>
    <dbReference type="NCBI Taxonomy" id="2815325"/>
    <lineage>
        <taxon>Bacteria</taxon>
        <taxon>Bacillati</taxon>
        <taxon>Bacillota</taxon>
        <taxon>Bacilli</taxon>
        <taxon>Lactobacillales</taxon>
        <taxon>Enterococcaceae</taxon>
        <taxon>Enterococcus</taxon>
    </lineage>
</organism>